<keyword evidence="3" id="KW-1185">Reference proteome</keyword>
<feature type="chain" id="PRO_5035735456" description="Surface antigen domain-containing protein" evidence="1">
    <location>
        <begin position="24"/>
        <end position="170"/>
    </location>
</feature>
<evidence type="ECO:0000313" key="2">
    <source>
        <dbReference type="EMBL" id="GIL38949.1"/>
    </source>
</evidence>
<protein>
    <recommendedName>
        <fullName evidence="4">Surface antigen domain-containing protein</fullName>
    </recommendedName>
</protein>
<evidence type="ECO:0008006" key="4">
    <source>
        <dbReference type="Google" id="ProtNLM"/>
    </source>
</evidence>
<name>A0A8S8XBF0_9PROT</name>
<evidence type="ECO:0000313" key="3">
    <source>
        <dbReference type="Proteomes" id="UP000681075"/>
    </source>
</evidence>
<evidence type="ECO:0000256" key="1">
    <source>
        <dbReference type="SAM" id="SignalP"/>
    </source>
</evidence>
<comment type="caution">
    <text evidence="2">The sequence shown here is derived from an EMBL/GenBank/DDBJ whole genome shotgun (WGS) entry which is preliminary data.</text>
</comment>
<feature type="signal peptide" evidence="1">
    <location>
        <begin position="1"/>
        <end position="23"/>
    </location>
</feature>
<dbReference type="RefSeq" id="WP_420242049.1">
    <property type="nucleotide sequence ID" value="NZ_BOPV01000001.1"/>
</dbReference>
<dbReference type="AlphaFoldDB" id="A0A8S8XBF0"/>
<proteinExistence type="predicted"/>
<dbReference type="Proteomes" id="UP000681075">
    <property type="component" value="Unassembled WGS sequence"/>
</dbReference>
<gene>
    <name evidence="2" type="ORF">TMPK1_11860</name>
</gene>
<accession>A0A8S8XBF0</accession>
<keyword evidence="1" id="KW-0732">Signal</keyword>
<organism evidence="2 3">
    <name type="scientific">Roseiterribacter gracilis</name>
    <dbReference type="NCBI Taxonomy" id="2812848"/>
    <lineage>
        <taxon>Bacteria</taxon>
        <taxon>Pseudomonadati</taxon>
        <taxon>Pseudomonadota</taxon>
        <taxon>Alphaproteobacteria</taxon>
        <taxon>Rhodospirillales</taxon>
        <taxon>Roseiterribacteraceae</taxon>
        <taxon>Roseiterribacter</taxon>
    </lineage>
</organism>
<sequence>MIRRILFAVAVTAAIGAAIGVTAAPTPASARTHVSVGIGFGGPGWYGGWRPYRHYWGGPSVAIGLPLYYAPPVYYGPPPAYYAPPPAYYAPPAYGPAGPYAPQPVAQVLETVPTGTAANIAGQVTTPTRTWQNGQTWCREYTTNARIEGRQQVMVGTACRDPGGAWRIAS</sequence>
<reference evidence="2" key="1">
    <citation type="submission" date="2021-02" db="EMBL/GenBank/DDBJ databases">
        <title>Genome sequence of Rhodospirillales sp. strain TMPK1 isolated from soil.</title>
        <authorList>
            <person name="Nakai R."/>
            <person name="Kusada H."/>
            <person name="Tamaki H."/>
        </authorList>
    </citation>
    <scope>NUCLEOTIDE SEQUENCE</scope>
    <source>
        <strain evidence="2">TMPK1</strain>
    </source>
</reference>
<dbReference type="EMBL" id="BOPV01000001">
    <property type="protein sequence ID" value="GIL38949.1"/>
    <property type="molecule type" value="Genomic_DNA"/>
</dbReference>